<keyword evidence="2" id="KW-1185">Reference proteome</keyword>
<organism evidence="1 2">
    <name type="scientific">Luteibacter yeojuensis</name>
    <dbReference type="NCBI Taxonomy" id="345309"/>
    <lineage>
        <taxon>Bacteria</taxon>
        <taxon>Pseudomonadati</taxon>
        <taxon>Pseudomonadota</taxon>
        <taxon>Gammaproteobacteria</taxon>
        <taxon>Lysobacterales</taxon>
        <taxon>Rhodanobacteraceae</taxon>
        <taxon>Luteibacter</taxon>
    </lineage>
</organism>
<sequence>MRHHAALWQSRADGEYRRCARCEKLGYGEDAWHPATPEFFPVVNGRIRFGRCRACHSEVMQHRNGVVSPATVPARGNVVHLFKSPLCHEGFTIPFHVERMAVTHG</sequence>
<dbReference type="EMBL" id="JAAQTL010000001">
    <property type="protein sequence ID" value="NID14992.1"/>
    <property type="molecule type" value="Genomic_DNA"/>
</dbReference>
<accession>A0A7X5QT83</accession>
<reference evidence="1 2" key="1">
    <citation type="journal article" date="2006" name="Int. J. Syst. Evol. Microbiol.">
        <title>Dyella yeojuensis sp. nov., isolated from greenhouse soil in Korea.</title>
        <authorList>
            <person name="Kim B.Y."/>
            <person name="Weon H.Y."/>
            <person name="Lee K.H."/>
            <person name="Seok S.J."/>
            <person name="Kwon S.W."/>
            <person name="Go S.J."/>
            <person name="Stackebrandt E."/>
        </authorList>
    </citation>
    <scope>NUCLEOTIDE SEQUENCE [LARGE SCALE GENOMIC DNA]</scope>
    <source>
        <strain evidence="1 2">DSM 17673</strain>
    </source>
</reference>
<name>A0A7X5QT83_9GAMM</name>
<dbReference type="RefSeq" id="WP_166698772.1">
    <property type="nucleotide sequence ID" value="NZ_JAAQTL010000001.1"/>
</dbReference>
<proteinExistence type="predicted"/>
<evidence type="ECO:0000313" key="2">
    <source>
        <dbReference type="Proteomes" id="UP000518878"/>
    </source>
</evidence>
<evidence type="ECO:0000313" key="1">
    <source>
        <dbReference type="EMBL" id="NID14992.1"/>
    </source>
</evidence>
<protein>
    <submittedName>
        <fullName evidence="1">Uncharacterized protein</fullName>
    </submittedName>
</protein>
<dbReference type="AlphaFoldDB" id="A0A7X5QT83"/>
<gene>
    <name evidence="1" type="ORF">HBF32_05860</name>
</gene>
<comment type="caution">
    <text evidence="1">The sequence shown here is derived from an EMBL/GenBank/DDBJ whole genome shotgun (WGS) entry which is preliminary data.</text>
</comment>
<dbReference type="Proteomes" id="UP000518878">
    <property type="component" value="Unassembled WGS sequence"/>
</dbReference>